<dbReference type="Pfam" id="PF00107">
    <property type="entry name" value="ADH_zinc_N"/>
    <property type="match status" value="1"/>
</dbReference>
<reference evidence="2 3" key="1">
    <citation type="submission" date="2019-04" db="EMBL/GenBank/DDBJ databases">
        <title>Cohnella sp. nov., isolated from soil.</title>
        <authorList>
            <person name="Kim W."/>
        </authorList>
    </citation>
    <scope>NUCLEOTIDE SEQUENCE [LARGE SCALE GENOMIC DNA]</scope>
    <source>
        <strain evidence="2 3">CAU 1483</strain>
    </source>
</reference>
<dbReference type="RefSeq" id="WP_136779071.1">
    <property type="nucleotide sequence ID" value="NZ_SUPK01000008.1"/>
</dbReference>
<dbReference type="EMBL" id="SUPK01000008">
    <property type="protein sequence ID" value="TJY40862.1"/>
    <property type="molecule type" value="Genomic_DNA"/>
</dbReference>
<evidence type="ECO:0000313" key="2">
    <source>
        <dbReference type="EMBL" id="TJY40862.1"/>
    </source>
</evidence>
<dbReference type="Gene3D" id="3.90.180.10">
    <property type="entry name" value="Medium-chain alcohol dehydrogenases, catalytic domain"/>
    <property type="match status" value="1"/>
</dbReference>
<dbReference type="AlphaFoldDB" id="A0A4U0FC82"/>
<feature type="domain" description="Enoyl reductase (ER)" evidence="1">
    <location>
        <begin position="19"/>
        <end position="326"/>
    </location>
</feature>
<accession>A0A4U0FC82</accession>
<dbReference type="InterPro" id="IPR011032">
    <property type="entry name" value="GroES-like_sf"/>
</dbReference>
<keyword evidence="3" id="KW-1185">Reference proteome</keyword>
<dbReference type="NCBIfam" id="TIGR02823">
    <property type="entry name" value="oxido_YhdH"/>
    <property type="match status" value="1"/>
</dbReference>
<organism evidence="2 3">
    <name type="scientific">Cohnella pontilimi</name>
    <dbReference type="NCBI Taxonomy" id="2564100"/>
    <lineage>
        <taxon>Bacteria</taxon>
        <taxon>Bacillati</taxon>
        <taxon>Bacillota</taxon>
        <taxon>Bacilli</taxon>
        <taxon>Bacillales</taxon>
        <taxon>Paenibacillaceae</taxon>
        <taxon>Cohnella</taxon>
    </lineage>
</organism>
<dbReference type="Gene3D" id="3.40.50.720">
    <property type="entry name" value="NAD(P)-binding Rossmann-like Domain"/>
    <property type="match status" value="1"/>
</dbReference>
<dbReference type="Proteomes" id="UP000309673">
    <property type="component" value="Unassembled WGS sequence"/>
</dbReference>
<evidence type="ECO:0000313" key="3">
    <source>
        <dbReference type="Proteomes" id="UP000309673"/>
    </source>
</evidence>
<name>A0A4U0FC82_9BACL</name>
<dbReference type="InterPro" id="IPR013154">
    <property type="entry name" value="ADH-like_N"/>
</dbReference>
<dbReference type="SUPFAM" id="SSF50129">
    <property type="entry name" value="GroES-like"/>
    <property type="match status" value="1"/>
</dbReference>
<dbReference type="InterPro" id="IPR013149">
    <property type="entry name" value="ADH-like_C"/>
</dbReference>
<sequence length="328" mass="34963">MESFEALVADQSENQFTVGIRRLTLEDLPAGELLIEVAYSSVNYKDALACIPNGNIVKTYPFVPGIDLAGIVVSSEDGRFQKGDEVIVTSYELGVSRFGGFSQYARVPSAWAVKRPAGLSLKESMILGTAGFTAALSVHELERNGVAPDAGPVLVTGASGGVGSMAVAILSRLGYEVTASTGKTDMRDELVRWGAAQVVSRDEWIPEKPRPLDKQRWAAAVDCVGGKTLSAILSSIRCGGAVAASGLTGGAELATTVFPFILRAVKLIGIDSANTPMDLRRTVWERLAAEWKPGVLESMYSEISLDRIPETVTALLQGQSRGRFLVKV</sequence>
<dbReference type="PANTHER" id="PTHR43677:SF1">
    <property type="entry name" value="ACRYLYL-COA REDUCTASE ACUI-RELATED"/>
    <property type="match status" value="1"/>
</dbReference>
<protein>
    <submittedName>
        <fullName evidence="2">Oxidoreductase</fullName>
    </submittedName>
</protein>
<dbReference type="PANTHER" id="PTHR43677">
    <property type="entry name" value="SHORT-CHAIN DEHYDROGENASE/REDUCTASE"/>
    <property type="match status" value="1"/>
</dbReference>
<proteinExistence type="predicted"/>
<comment type="caution">
    <text evidence="2">The sequence shown here is derived from an EMBL/GenBank/DDBJ whole genome shotgun (WGS) entry which is preliminary data.</text>
</comment>
<dbReference type="InterPro" id="IPR051397">
    <property type="entry name" value="Zn-ADH-like_protein"/>
</dbReference>
<gene>
    <name evidence="2" type="ORF">E5161_16345</name>
</gene>
<dbReference type="InterPro" id="IPR014188">
    <property type="entry name" value="Acrylyl-CoA_reductase_AcuI"/>
</dbReference>
<dbReference type="InterPro" id="IPR020843">
    <property type="entry name" value="ER"/>
</dbReference>
<dbReference type="InterPro" id="IPR036291">
    <property type="entry name" value="NAD(P)-bd_dom_sf"/>
</dbReference>
<dbReference type="SUPFAM" id="SSF51735">
    <property type="entry name" value="NAD(P)-binding Rossmann-fold domains"/>
    <property type="match status" value="1"/>
</dbReference>
<dbReference type="Pfam" id="PF08240">
    <property type="entry name" value="ADH_N"/>
    <property type="match status" value="1"/>
</dbReference>
<evidence type="ECO:0000259" key="1">
    <source>
        <dbReference type="SMART" id="SM00829"/>
    </source>
</evidence>
<dbReference type="SMART" id="SM00829">
    <property type="entry name" value="PKS_ER"/>
    <property type="match status" value="1"/>
</dbReference>
<dbReference type="OrthoDB" id="9782155at2"/>
<dbReference type="GO" id="GO:0043957">
    <property type="term" value="F:acryloyl-CoA reductase (NADPH) activity"/>
    <property type="evidence" value="ECO:0007669"/>
    <property type="project" value="TreeGrafter"/>
</dbReference>